<gene>
    <name evidence="1" type="ORF">C436_19283</name>
    <name evidence="2" type="ORF">KDQ40_17525</name>
</gene>
<organism evidence="1 3">
    <name type="scientific">Haloarcula marismortui ATCC 33800</name>
    <dbReference type="NCBI Taxonomy" id="662476"/>
    <lineage>
        <taxon>Archaea</taxon>
        <taxon>Methanobacteriati</taxon>
        <taxon>Methanobacteriota</taxon>
        <taxon>Stenosarchaea group</taxon>
        <taxon>Halobacteria</taxon>
        <taxon>Halobacteriales</taxon>
        <taxon>Haloarculaceae</taxon>
        <taxon>Haloarcula</taxon>
    </lineage>
</organism>
<dbReference type="EMBL" id="CP073368">
    <property type="protein sequence ID" value="QUJ74252.1"/>
    <property type="molecule type" value="Genomic_DNA"/>
</dbReference>
<geneLocation type="plasmid" evidence="2 4">
    <name>pHsi540</name>
</geneLocation>
<sequence length="115" mass="13081">MTKIIFDASYPGGRDPPDLGGFEHKDGEWRLRLDGYERFIQDVTGVAVDDNISPRELKTIQSRIEGCVATYKRSGGCMCDEFESYEHVDSLETVQELSRFFRVLVATRIEDSLPT</sequence>
<evidence type="ECO:0000313" key="4">
    <source>
        <dbReference type="Proteomes" id="UP000682967"/>
    </source>
</evidence>
<accession>M0JJK0</accession>
<dbReference type="Proteomes" id="UP000011659">
    <property type="component" value="Unassembled WGS sequence"/>
</dbReference>
<dbReference type="KEGG" id="hsin:KDQ40_17525"/>
<dbReference type="OrthoDB" id="188146at2157"/>
<name>M0JJK0_9EURY</name>
<keyword evidence="3" id="KW-1185">Reference proteome</keyword>
<evidence type="ECO:0000313" key="3">
    <source>
        <dbReference type="Proteomes" id="UP000011659"/>
    </source>
</evidence>
<dbReference type="EMBL" id="AOLR01000047">
    <property type="protein sequence ID" value="EMA09317.1"/>
    <property type="molecule type" value="Genomic_DNA"/>
</dbReference>
<reference evidence="2" key="2">
    <citation type="submission" date="2021-04" db="EMBL/GenBank/DDBJ databases">
        <title>Complete Genome sequence and Methylome Analysis of the Haloarchaeon Haloarcula sinaiiensis.</title>
        <authorList>
            <person name="Fomenkov A."/>
            <person name="DasSarma P."/>
            <person name="DasSarma S."/>
            <person name="Roberts R.J."/>
        </authorList>
    </citation>
    <scope>NUCLEOTIDE SEQUENCE</scope>
    <source>
        <strain evidence="2">ATCC 33800</strain>
        <plasmid evidence="2">pHsi540</plasmid>
    </source>
</reference>
<dbReference type="GeneID" id="64824795"/>
<dbReference type="AlphaFoldDB" id="M0JJK0"/>
<reference evidence="1 3" key="1">
    <citation type="journal article" date="2014" name="PLoS Genet.">
        <title>Phylogenetically driven sequencing of extremely halophilic archaea reveals strategies for static and dynamic osmo-response.</title>
        <authorList>
            <person name="Becker E.A."/>
            <person name="Seitzer P.M."/>
            <person name="Tritt A."/>
            <person name="Larsen D."/>
            <person name="Krusor M."/>
            <person name="Yao A.I."/>
            <person name="Wu D."/>
            <person name="Madern D."/>
            <person name="Eisen J.A."/>
            <person name="Darling A.E."/>
            <person name="Facciotti M.T."/>
        </authorList>
    </citation>
    <scope>NUCLEOTIDE SEQUENCE [LARGE SCALE GENOMIC DNA]</scope>
    <source>
        <strain evidence="1 3">ATCC 33800</strain>
    </source>
</reference>
<protein>
    <submittedName>
        <fullName evidence="1">Uncharacterized protein</fullName>
    </submittedName>
</protein>
<proteinExistence type="predicted"/>
<dbReference type="PATRIC" id="fig|662476.7.peg.3847"/>
<evidence type="ECO:0000313" key="1">
    <source>
        <dbReference type="EMBL" id="EMA09317.1"/>
    </source>
</evidence>
<dbReference type="Proteomes" id="UP000682967">
    <property type="component" value="Plasmid pHsi540"/>
</dbReference>
<keyword evidence="2" id="KW-0614">Plasmid</keyword>
<dbReference type="RefSeq" id="WP_004966445.1">
    <property type="nucleotide sequence ID" value="NZ_AOLR01000047.1"/>
</dbReference>
<evidence type="ECO:0000313" key="2">
    <source>
        <dbReference type="EMBL" id="QUJ74252.1"/>
    </source>
</evidence>